<reference evidence="1" key="1">
    <citation type="submission" date="2017-08" db="EMBL/GenBank/DDBJ databases">
        <authorList>
            <person name="Polle J.E."/>
            <person name="Barry K."/>
            <person name="Cushman J."/>
            <person name="Schmutz J."/>
            <person name="Tran D."/>
            <person name="Hathwaick L.T."/>
            <person name="Yim W.C."/>
            <person name="Jenkins J."/>
            <person name="Mckie-Krisberg Z.M."/>
            <person name="Prochnik S."/>
            <person name="Lindquist E."/>
            <person name="Dockter R.B."/>
            <person name="Adam C."/>
            <person name="Molina H."/>
            <person name="Bunkerborg J."/>
            <person name="Jin E."/>
            <person name="Buchheim M."/>
            <person name="Magnuson J."/>
        </authorList>
    </citation>
    <scope>NUCLEOTIDE SEQUENCE</scope>
    <source>
        <strain evidence="1">CCAP 19/18</strain>
    </source>
</reference>
<evidence type="ECO:0000313" key="2">
    <source>
        <dbReference type="Proteomes" id="UP000815325"/>
    </source>
</evidence>
<proteinExistence type="predicted"/>
<gene>
    <name evidence="1" type="ORF">DUNSADRAFT_4688</name>
</gene>
<comment type="caution">
    <text evidence="1">The sequence shown here is derived from an EMBL/GenBank/DDBJ whole genome shotgun (WGS) entry which is preliminary data.</text>
</comment>
<evidence type="ECO:0000313" key="1">
    <source>
        <dbReference type="EMBL" id="KAF5826124.1"/>
    </source>
</evidence>
<dbReference type="EMBL" id="MU071333">
    <property type="protein sequence ID" value="KAF5826124.1"/>
    <property type="molecule type" value="Genomic_DNA"/>
</dbReference>
<keyword evidence="2" id="KW-1185">Reference proteome</keyword>
<accession>A0ABQ7FUN4</accession>
<protein>
    <submittedName>
        <fullName evidence="1">Uncharacterized protein</fullName>
    </submittedName>
</protein>
<sequence>LGSDKGSMGAFLFTWPDGNTKGAKPIKLPKVGTEQMAVIDRMDQGPQARFQLFLPLIVLVSAKFVKSIRIVEVAVHKRLQPFSYISKRGAPQG</sequence>
<feature type="non-terminal residue" evidence="1">
    <location>
        <position position="1"/>
    </location>
</feature>
<organism evidence="1 2">
    <name type="scientific">Dunaliella salina</name>
    <name type="common">Green alga</name>
    <name type="synonym">Protococcus salinus</name>
    <dbReference type="NCBI Taxonomy" id="3046"/>
    <lineage>
        <taxon>Eukaryota</taxon>
        <taxon>Viridiplantae</taxon>
        <taxon>Chlorophyta</taxon>
        <taxon>core chlorophytes</taxon>
        <taxon>Chlorophyceae</taxon>
        <taxon>CS clade</taxon>
        <taxon>Chlamydomonadales</taxon>
        <taxon>Dunaliellaceae</taxon>
        <taxon>Dunaliella</taxon>
    </lineage>
</organism>
<dbReference type="Proteomes" id="UP000815325">
    <property type="component" value="Unassembled WGS sequence"/>
</dbReference>
<name>A0ABQ7FUN4_DUNSA</name>